<accession>A0A8R2H845</accession>
<evidence type="ECO:0000256" key="1">
    <source>
        <dbReference type="SAM" id="SignalP"/>
    </source>
</evidence>
<keyword evidence="1" id="KW-0732">Signal</keyword>
<dbReference type="GeneID" id="107884827"/>
<evidence type="ECO:0000313" key="3">
    <source>
        <dbReference type="Proteomes" id="UP000007819"/>
    </source>
</evidence>
<sequence>MDRYIIANIISILLIIISSVAAESIISEEETRKILRFQRSICPPVGQMNEFELTTLQTTTKMFGCVYLGLDKPSSPVPLFHLWVEDPQLVVDKNIDMRGSCRRTHQMDHFMFKCLSRFIPTDEVEYKNNWSYTSLQEYTAADQYENVTTRKVYRCAMYHMVNDLEMEIRSIRMVISKPVTGEQFDIRQCDGLSALLGREDLPMLPKGMRYWPDGSMLLFLLGKEPDSRNFNQYMDY</sequence>
<dbReference type="RefSeq" id="XP_016663227.1">
    <property type="nucleotide sequence ID" value="XM_016807738.2"/>
</dbReference>
<feature type="signal peptide" evidence="1">
    <location>
        <begin position="1"/>
        <end position="22"/>
    </location>
</feature>
<dbReference type="AlphaFoldDB" id="A0A8R2H845"/>
<reference evidence="2" key="2">
    <citation type="submission" date="2022-06" db="UniProtKB">
        <authorList>
            <consortium name="EnsemblMetazoa"/>
        </authorList>
    </citation>
    <scope>IDENTIFICATION</scope>
</reference>
<evidence type="ECO:0000313" key="2">
    <source>
        <dbReference type="EnsemblMetazoa" id="XP_016663227.1"/>
    </source>
</evidence>
<keyword evidence="3" id="KW-1185">Reference proteome</keyword>
<dbReference type="Proteomes" id="UP000007819">
    <property type="component" value="Chromosome X"/>
</dbReference>
<dbReference type="EnsemblMetazoa" id="XM_016807738.2">
    <property type="protein sequence ID" value="XP_016663227.1"/>
    <property type="gene ID" value="LOC107884827"/>
</dbReference>
<reference evidence="3" key="1">
    <citation type="submission" date="2010-06" db="EMBL/GenBank/DDBJ databases">
        <authorList>
            <person name="Jiang H."/>
            <person name="Abraham K."/>
            <person name="Ali S."/>
            <person name="Alsbrooks S.L."/>
            <person name="Anim B.N."/>
            <person name="Anosike U.S."/>
            <person name="Attaway T."/>
            <person name="Bandaranaike D.P."/>
            <person name="Battles P.K."/>
            <person name="Bell S.N."/>
            <person name="Bell A.V."/>
            <person name="Beltran B."/>
            <person name="Bickham C."/>
            <person name="Bustamante Y."/>
            <person name="Caleb T."/>
            <person name="Canada A."/>
            <person name="Cardenas V."/>
            <person name="Carter K."/>
            <person name="Chacko J."/>
            <person name="Chandrabose M.N."/>
            <person name="Chavez D."/>
            <person name="Chavez A."/>
            <person name="Chen L."/>
            <person name="Chu H.-S."/>
            <person name="Claassen K.J."/>
            <person name="Cockrell R."/>
            <person name="Collins M."/>
            <person name="Cooper J.A."/>
            <person name="Cree A."/>
            <person name="Curry S.M."/>
            <person name="Da Y."/>
            <person name="Dao M.D."/>
            <person name="Das B."/>
            <person name="Davila M.-L."/>
            <person name="Davy-Carroll L."/>
            <person name="Denson S."/>
            <person name="Dinh H."/>
            <person name="Ebong V.E."/>
            <person name="Edwards J.R."/>
            <person name="Egan A."/>
            <person name="El-Daye J."/>
            <person name="Escobedo L."/>
            <person name="Fernandez S."/>
            <person name="Fernando P.R."/>
            <person name="Flagg N."/>
            <person name="Forbes L.D."/>
            <person name="Fowler R.G."/>
            <person name="Fu Q."/>
            <person name="Gabisi R.A."/>
            <person name="Ganer J."/>
            <person name="Garbino Pronczuk A."/>
            <person name="Garcia R.M."/>
            <person name="Garner T."/>
            <person name="Garrett T.E."/>
            <person name="Gonzalez D.A."/>
            <person name="Hamid H."/>
            <person name="Hawkins E.S."/>
            <person name="Hirani K."/>
            <person name="Hogues M.E."/>
            <person name="Hollins B."/>
            <person name="Hsiao C.-H."/>
            <person name="Jabil R."/>
            <person name="James M.L."/>
            <person name="Jhangiani S.N."/>
            <person name="Johnson B."/>
            <person name="Johnson Q."/>
            <person name="Joshi V."/>
            <person name="Kalu J.B."/>
            <person name="Kam C."/>
            <person name="Kashfia A."/>
            <person name="Keebler J."/>
            <person name="Kisamo H."/>
            <person name="Kovar C.L."/>
            <person name="Lago L.A."/>
            <person name="Lai C.-Y."/>
            <person name="Laidlaw J."/>
            <person name="Lara F."/>
            <person name="Le T.-K."/>
            <person name="Lee S.L."/>
            <person name="Legall F.H."/>
            <person name="Lemon S.J."/>
            <person name="Lewis L.R."/>
            <person name="Li B."/>
            <person name="Liu Y."/>
            <person name="Liu Y.-S."/>
            <person name="Lopez J."/>
            <person name="Lozado R.J."/>
            <person name="Lu J."/>
            <person name="Madu R.C."/>
            <person name="Maheshwari M."/>
            <person name="Maheshwari R."/>
            <person name="Malloy K."/>
            <person name="Martinez E."/>
            <person name="Mathew T."/>
            <person name="Mercado I.C."/>
            <person name="Mercado C."/>
            <person name="Meyer B."/>
            <person name="Montgomery K."/>
            <person name="Morgan M.B."/>
            <person name="Munidasa M."/>
            <person name="Nazareth L.V."/>
            <person name="Nelson J."/>
            <person name="Ng B.M."/>
            <person name="Nguyen N.B."/>
            <person name="Nguyen P.Q."/>
            <person name="Nguyen T."/>
            <person name="Obregon M."/>
            <person name="Okwuonu G.O."/>
            <person name="Onwere C.G."/>
            <person name="Orozco G."/>
            <person name="Parra A."/>
            <person name="Patel S."/>
            <person name="Patil S."/>
            <person name="Perez A."/>
            <person name="Perez Y."/>
            <person name="Pham C."/>
            <person name="Primus E.L."/>
            <person name="Pu L.-L."/>
            <person name="Puazo M."/>
            <person name="Qin X."/>
            <person name="Quiroz J.B."/>
            <person name="Reese J."/>
            <person name="Richards S."/>
            <person name="Rives C.M."/>
            <person name="Robberts R."/>
            <person name="Ruiz S.J."/>
            <person name="Ruiz M.J."/>
            <person name="Santibanez J."/>
            <person name="Schneider B.W."/>
            <person name="Sisson I."/>
            <person name="Smith M."/>
            <person name="Sodergren E."/>
            <person name="Song X.-Z."/>
            <person name="Song B.B."/>
            <person name="Summersgill H."/>
            <person name="Thelus R."/>
            <person name="Thornton R.D."/>
            <person name="Trejos Z.Y."/>
            <person name="Usmani K."/>
            <person name="Vattathil S."/>
            <person name="Villasana D."/>
            <person name="Walker D.L."/>
            <person name="Wang S."/>
            <person name="Wang K."/>
            <person name="White C.S."/>
            <person name="Williams A.C."/>
            <person name="Williamson J."/>
            <person name="Wilson K."/>
            <person name="Woghiren I.O."/>
            <person name="Woodworth J.R."/>
            <person name="Worley K.C."/>
            <person name="Wright R.A."/>
            <person name="Wu W."/>
            <person name="Young L."/>
            <person name="Zhang L."/>
            <person name="Zhang J."/>
            <person name="Zhu Y."/>
            <person name="Muzny D.M."/>
            <person name="Weinstock G."/>
            <person name="Gibbs R.A."/>
        </authorList>
    </citation>
    <scope>NUCLEOTIDE SEQUENCE [LARGE SCALE GENOMIC DNA]</scope>
    <source>
        <strain evidence="3">LSR1</strain>
    </source>
</reference>
<dbReference type="OrthoDB" id="6611101at2759"/>
<protein>
    <submittedName>
        <fullName evidence="2">Uncharacterized protein</fullName>
    </submittedName>
</protein>
<feature type="chain" id="PRO_5035713153" evidence="1">
    <location>
        <begin position="23"/>
        <end position="236"/>
    </location>
</feature>
<dbReference type="KEGG" id="api:107884827"/>
<name>A0A8R2H845_ACYPI</name>
<proteinExistence type="predicted"/>
<organism evidence="2 3">
    <name type="scientific">Acyrthosiphon pisum</name>
    <name type="common">Pea aphid</name>
    <dbReference type="NCBI Taxonomy" id="7029"/>
    <lineage>
        <taxon>Eukaryota</taxon>
        <taxon>Metazoa</taxon>
        <taxon>Ecdysozoa</taxon>
        <taxon>Arthropoda</taxon>
        <taxon>Hexapoda</taxon>
        <taxon>Insecta</taxon>
        <taxon>Pterygota</taxon>
        <taxon>Neoptera</taxon>
        <taxon>Paraneoptera</taxon>
        <taxon>Hemiptera</taxon>
        <taxon>Sternorrhyncha</taxon>
        <taxon>Aphidomorpha</taxon>
        <taxon>Aphidoidea</taxon>
        <taxon>Aphididae</taxon>
        <taxon>Macrosiphini</taxon>
        <taxon>Acyrthosiphon</taxon>
    </lineage>
</organism>